<organism evidence="1">
    <name type="scientific">viral metagenome</name>
    <dbReference type="NCBI Taxonomy" id="1070528"/>
    <lineage>
        <taxon>unclassified sequences</taxon>
        <taxon>metagenomes</taxon>
        <taxon>organismal metagenomes</taxon>
    </lineage>
</organism>
<gene>
    <name evidence="1" type="ORF">MM415B03058_0002</name>
</gene>
<dbReference type="AlphaFoldDB" id="A0A6M3L055"/>
<accession>A0A6M3L055</accession>
<protein>
    <submittedName>
        <fullName evidence="1">Uncharacterized protein</fullName>
    </submittedName>
</protein>
<sequence>MDGLDKMMAQLGFELVRDDTDALNYGITEYEAREGDEVITVTINYRKETK</sequence>
<dbReference type="EMBL" id="MT142678">
    <property type="protein sequence ID" value="QJA87034.1"/>
    <property type="molecule type" value="Genomic_DNA"/>
</dbReference>
<proteinExistence type="predicted"/>
<evidence type="ECO:0000313" key="1">
    <source>
        <dbReference type="EMBL" id="QJA87034.1"/>
    </source>
</evidence>
<reference evidence="1" key="1">
    <citation type="submission" date="2020-03" db="EMBL/GenBank/DDBJ databases">
        <title>The deep terrestrial virosphere.</title>
        <authorList>
            <person name="Holmfeldt K."/>
            <person name="Nilsson E."/>
            <person name="Simone D."/>
            <person name="Lopez-Fernandez M."/>
            <person name="Wu X."/>
            <person name="de Brujin I."/>
            <person name="Lundin D."/>
            <person name="Andersson A."/>
            <person name="Bertilsson S."/>
            <person name="Dopson M."/>
        </authorList>
    </citation>
    <scope>NUCLEOTIDE SEQUENCE</scope>
    <source>
        <strain evidence="1">MM415B03058</strain>
    </source>
</reference>
<name>A0A6M3L055_9ZZZZ</name>